<evidence type="ECO:0000256" key="2">
    <source>
        <dbReference type="ARBA" id="ARBA00022801"/>
    </source>
</evidence>
<dbReference type="RefSeq" id="WP_263248050.1">
    <property type="nucleotide sequence ID" value="NZ_BAABLT010000005.1"/>
</dbReference>
<evidence type="ECO:0000313" key="5">
    <source>
        <dbReference type="Proteomes" id="UP001597018"/>
    </source>
</evidence>
<dbReference type="Gene3D" id="3.30.70.360">
    <property type="match status" value="1"/>
</dbReference>
<dbReference type="SUPFAM" id="SSF53187">
    <property type="entry name" value="Zn-dependent exopeptidases"/>
    <property type="match status" value="1"/>
</dbReference>
<dbReference type="InterPro" id="IPR017150">
    <property type="entry name" value="Pept_M20_glutamate_carboxypep"/>
</dbReference>
<dbReference type="SUPFAM" id="SSF55031">
    <property type="entry name" value="Bacterial exopeptidase dimerisation domain"/>
    <property type="match status" value="1"/>
</dbReference>
<dbReference type="InterPro" id="IPR036264">
    <property type="entry name" value="Bact_exopeptidase_dim_dom"/>
</dbReference>
<dbReference type="Gene3D" id="3.40.630.10">
    <property type="entry name" value="Zn peptidases"/>
    <property type="match status" value="1"/>
</dbReference>
<dbReference type="PANTHER" id="PTHR43808">
    <property type="entry name" value="ACETYLORNITHINE DEACETYLASE"/>
    <property type="match status" value="1"/>
</dbReference>
<accession>A0ABW3FQP4</accession>
<feature type="domain" description="Peptidase M20 dimerisation" evidence="3">
    <location>
        <begin position="190"/>
        <end position="289"/>
    </location>
</feature>
<dbReference type="PANTHER" id="PTHR43808:SF9">
    <property type="entry name" value="BLL0789 PROTEIN"/>
    <property type="match status" value="1"/>
</dbReference>
<dbReference type="Proteomes" id="UP001597018">
    <property type="component" value="Unassembled WGS sequence"/>
</dbReference>
<gene>
    <name evidence="4" type="ORF">ACFQ16_12025</name>
</gene>
<name>A0ABW3FQP4_9PSEU</name>
<evidence type="ECO:0000259" key="3">
    <source>
        <dbReference type="Pfam" id="PF07687"/>
    </source>
</evidence>
<protein>
    <submittedName>
        <fullName evidence="4">M20 family metallopeptidase</fullName>
    </submittedName>
</protein>
<keyword evidence="1" id="KW-0479">Metal-binding</keyword>
<comment type="caution">
    <text evidence="4">The sequence shown here is derived from an EMBL/GenBank/DDBJ whole genome shotgun (WGS) entry which is preliminary data.</text>
</comment>
<dbReference type="Pfam" id="PF07687">
    <property type="entry name" value="M20_dimer"/>
    <property type="match status" value="1"/>
</dbReference>
<reference evidence="5" key="1">
    <citation type="journal article" date="2019" name="Int. J. Syst. Evol. Microbiol.">
        <title>The Global Catalogue of Microorganisms (GCM) 10K type strain sequencing project: providing services to taxonomists for standard genome sequencing and annotation.</title>
        <authorList>
            <consortium name="The Broad Institute Genomics Platform"/>
            <consortium name="The Broad Institute Genome Sequencing Center for Infectious Disease"/>
            <person name="Wu L."/>
            <person name="Ma J."/>
        </authorList>
    </citation>
    <scope>NUCLEOTIDE SEQUENCE [LARGE SCALE GENOMIC DNA]</scope>
    <source>
        <strain evidence="5">CCUG 56401</strain>
    </source>
</reference>
<dbReference type="CDD" id="cd03885">
    <property type="entry name" value="M20_CPDG2"/>
    <property type="match status" value="1"/>
</dbReference>
<dbReference type="EMBL" id="JBHTIW010000007">
    <property type="protein sequence ID" value="MFD0920470.1"/>
    <property type="molecule type" value="Genomic_DNA"/>
</dbReference>
<dbReference type="InterPro" id="IPR050072">
    <property type="entry name" value="Peptidase_M20A"/>
</dbReference>
<dbReference type="PIRSF" id="PIRSF037238">
    <property type="entry name" value="Carboxypeptidase_G2"/>
    <property type="match status" value="1"/>
</dbReference>
<evidence type="ECO:0000313" key="4">
    <source>
        <dbReference type="EMBL" id="MFD0920470.1"/>
    </source>
</evidence>
<proteinExistence type="predicted"/>
<keyword evidence="5" id="KW-1185">Reference proteome</keyword>
<evidence type="ECO:0000256" key="1">
    <source>
        <dbReference type="ARBA" id="ARBA00022723"/>
    </source>
</evidence>
<dbReference type="Pfam" id="PF01546">
    <property type="entry name" value="Peptidase_M20"/>
    <property type="match status" value="1"/>
</dbReference>
<dbReference type="InterPro" id="IPR011650">
    <property type="entry name" value="Peptidase_M20_dimer"/>
</dbReference>
<dbReference type="InterPro" id="IPR002933">
    <property type="entry name" value="Peptidase_M20"/>
</dbReference>
<organism evidence="4 5">
    <name type="scientific">Saccharopolyspora rosea</name>
    <dbReference type="NCBI Taxonomy" id="524884"/>
    <lineage>
        <taxon>Bacteria</taxon>
        <taxon>Bacillati</taxon>
        <taxon>Actinomycetota</taxon>
        <taxon>Actinomycetes</taxon>
        <taxon>Pseudonocardiales</taxon>
        <taxon>Pseudonocardiaceae</taxon>
        <taxon>Saccharopolyspora</taxon>
    </lineage>
</organism>
<sequence length="388" mass="40433">MKPVLTDDETRAVHAWLARHEEDVVADIADYVGRESPSDDPGALAECLRWLENWLDERLGTPDERRSHPRDGAGDISVRRYRGGTGSPVLLLAHYDTVWPLGTLAERPFRRDGDVLTGPGVFDMKTGLVQAVWALRALDALDLPTPGFTLLLNGDEETGSTASSDVITDEARRSRAVLCFEASADGAIKTARKGVGLFTLTVTGEEAHAGLDPTSGCSAVHEMAHQVLRCRDLADLDAGTSVNIGVVHGGTRANVTAGRAVAELDVRVATAAEQQRVSDGLAALAPAHPKARVEVGGGWNRPVFERTDGVAELFALARDCAAPLGVDLREAAVGGASDGNFAQAAGADVLDGIGAVGGGAHARTEHATVSGALERAAVAAAVLAALAD</sequence>
<keyword evidence="2" id="KW-0378">Hydrolase</keyword>